<feature type="region of interest" description="Disordered" evidence="1">
    <location>
        <begin position="1"/>
        <end position="34"/>
    </location>
</feature>
<evidence type="ECO:0000313" key="2">
    <source>
        <dbReference type="EMBL" id="TGO62308.1"/>
    </source>
</evidence>
<accession>A0A4Z1ILJ3</accession>
<name>A0A4Z1ILJ3_9HELO</name>
<comment type="caution">
    <text evidence="2">The sequence shown here is derived from an EMBL/GenBank/DDBJ whole genome shotgun (WGS) entry which is preliminary data.</text>
</comment>
<keyword evidence="3" id="KW-1185">Reference proteome</keyword>
<dbReference type="AlphaFoldDB" id="A0A4Z1ILJ3"/>
<dbReference type="Proteomes" id="UP000297452">
    <property type="component" value="Unassembled WGS sequence"/>
</dbReference>
<sequence length="102" mass="11841">MTSHVDPQRMPDEHKVKSESRLNVSMSKLYPPLGTRMKPYIPDRSLTSSRSYYTVQTRLGFLTRPSFDLNPLQLIPINPRVRPSDEPRSLTVEQAWQSQEID</sequence>
<gene>
    <name evidence="2" type="ORF">BOTNAR_0115g00130</name>
</gene>
<feature type="compositionally biased region" description="Basic and acidic residues" evidence="1">
    <location>
        <begin position="1"/>
        <end position="20"/>
    </location>
</feature>
<organism evidence="2 3">
    <name type="scientific">Botryotinia narcissicola</name>
    <dbReference type="NCBI Taxonomy" id="278944"/>
    <lineage>
        <taxon>Eukaryota</taxon>
        <taxon>Fungi</taxon>
        <taxon>Dikarya</taxon>
        <taxon>Ascomycota</taxon>
        <taxon>Pezizomycotina</taxon>
        <taxon>Leotiomycetes</taxon>
        <taxon>Helotiales</taxon>
        <taxon>Sclerotiniaceae</taxon>
        <taxon>Botryotinia</taxon>
    </lineage>
</organism>
<evidence type="ECO:0000313" key="3">
    <source>
        <dbReference type="Proteomes" id="UP000297452"/>
    </source>
</evidence>
<proteinExistence type="predicted"/>
<protein>
    <submittedName>
        <fullName evidence="2">Uncharacterized protein</fullName>
    </submittedName>
</protein>
<dbReference type="EMBL" id="PQXJ01000115">
    <property type="protein sequence ID" value="TGO62308.1"/>
    <property type="molecule type" value="Genomic_DNA"/>
</dbReference>
<reference evidence="2 3" key="1">
    <citation type="submission" date="2017-12" db="EMBL/GenBank/DDBJ databases">
        <title>Comparative genomics of Botrytis spp.</title>
        <authorList>
            <person name="Valero-Jimenez C.A."/>
            <person name="Tapia P."/>
            <person name="Veloso J."/>
            <person name="Silva-Moreno E."/>
            <person name="Staats M."/>
            <person name="Valdes J.H."/>
            <person name="Van Kan J.A.L."/>
        </authorList>
    </citation>
    <scope>NUCLEOTIDE SEQUENCE [LARGE SCALE GENOMIC DNA]</scope>
    <source>
        <strain evidence="2 3">MUCL2120</strain>
    </source>
</reference>
<feature type="compositionally biased region" description="Polar residues" evidence="1">
    <location>
        <begin position="91"/>
        <end position="102"/>
    </location>
</feature>
<evidence type="ECO:0000256" key="1">
    <source>
        <dbReference type="SAM" id="MobiDB-lite"/>
    </source>
</evidence>
<feature type="region of interest" description="Disordered" evidence="1">
    <location>
        <begin position="80"/>
        <end position="102"/>
    </location>
</feature>